<dbReference type="EMBL" id="OZ019899">
    <property type="protein sequence ID" value="CAK9231160.1"/>
    <property type="molecule type" value="Genomic_DNA"/>
</dbReference>
<protein>
    <submittedName>
        <fullName evidence="1">Uncharacterized protein</fullName>
    </submittedName>
</protein>
<proteinExistence type="predicted"/>
<dbReference type="Proteomes" id="UP001497512">
    <property type="component" value="Chromosome 7"/>
</dbReference>
<gene>
    <name evidence="1" type="ORF">CSSPTR1EN2_LOCUS20339</name>
</gene>
<sequence>MNYLYKFFEVGNCTVYASIPCLEDVEGQTTTHISISTDTIVKQTTLATYLHIMKMPCCNFGTAPSILRCLSRKCCSSFGTISSILRSMSRNCCNFGTSHNCTLRSMSRCCCCNFGNSSSYSEIQILQQHEELRHCTYTLPIDIPNEPIMRQQHINISQISPTQEFGKIS</sequence>
<evidence type="ECO:0000313" key="2">
    <source>
        <dbReference type="Proteomes" id="UP001497512"/>
    </source>
</evidence>
<organism evidence="1 2">
    <name type="scientific">Sphagnum troendelagicum</name>
    <dbReference type="NCBI Taxonomy" id="128251"/>
    <lineage>
        <taxon>Eukaryota</taxon>
        <taxon>Viridiplantae</taxon>
        <taxon>Streptophyta</taxon>
        <taxon>Embryophyta</taxon>
        <taxon>Bryophyta</taxon>
        <taxon>Sphagnophytina</taxon>
        <taxon>Sphagnopsida</taxon>
        <taxon>Sphagnales</taxon>
        <taxon>Sphagnaceae</taxon>
        <taxon>Sphagnum</taxon>
    </lineage>
</organism>
<keyword evidence="2" id="KW-1185">Reference proteome</keyword>
<accession>A0ABP0UWU4</accession>
<evidence type="ECO:0000313" key="1">
    <source>
        <dbReference type="EMBL" id="CAK9231160.1"/>
    </source>
</evidence>
<reference evidence="1" key="1">
    <citation type="submission" date="2024-02" db="EMBL/GenBank/DDBJ databases">
        <authorList>
            <consortium name="ELIXIR-Norway"/>
            <consortium name="Elixir Norway"/>
        </authorList>
    </citation>
    <scope>NUCLEOTIDE SEQUENCE</scope>
</reference>
<name>A0ABP0UWU4_9BRYO</name>